<reference evidence="1" key="1">
    <citation type="journal article" date="2023" name="Front. Mar. Sci.">
        <title>A new Merluccius polli reference genome to investigate the effects of global change in West African waters.</title>
        <authorList>
            <person name="Mateo J.L."/>
            <person name="Blanco-Fernandez C."/>
            <person name="Garcia-Vazquez E."/>
            <person name="Machado-Schiaffino G."/>
        </authorList>
    </citation>
    <scope>NUCLEOTIDE SEQUENCE</scope>
    <source>
        <strain evidence="1">C29</strain>
        <tissue evidence="1">Fin</tissue>
    </source>
</reference>
<dbReference type="EMBL" id="JAOPHQ010003127">
    <property type="protein sequence ID" value="KAK0144618.1"/>
    <property type="molecule type" value="Genomic_DNA"/>
</dbReference>
<evidence type="ECO:0000313" key="2">
    <source>
        <dbReference type="Proteomes" id="UP001174136"/>
    </source>
</evidence>
<evidence type="ECO:0000313" key="1">
    <source>
        <dbReference type="EMBL" id="KAK0144618.1"/>
    </source>
</evidence>
<proteinExistence type="predicted"/>
<dbReference type="AlphaFoldDB" id="A0AA47P1N6"/>
<organism evidence="1 2">
    <name type="scientific">Merluccius polli</name>
    <name type="common">Benguela hake</name>
    <name type="synonym">Merluccius cadenati</name>
    <dbReference type="NCBI Taxonomy" id="89951"/>
    <lineage>
        <taxon>Eukaryota</taxon>
        <taxon>Metazoa</taxon>
        <taxon>Chordata</taxon>
        <taxon>Craniata</taxon>
        <taxon>Vertebrata</taxon>
        <taxon>Euteleostomi</taxon>
        <taxon>Actinopterygii</taxon>
        <taxon>Neopterygii</taxon>
        <taxon>Teleostei</taxon>
        <taxon>Neoteleostei</taxon>
        <taxon>Acanthomorphata</taxon>
        <taxon>Zeiogadaria</taxon>
        <taxon>Gadariae</taxon>
        <taxon>Gadiformes</taxon>
        <taxon>Gadoidei</taxon>
        <taxon>Merlucciidae</taxon>
        <taxon>Merluccius</taxon>
    </lineage>
</organism>
<protein>
    <submittedName>
        <fullName evidence="1">Uncharacterized protein</fullName>
    </submittedName>
</protein>
<gene>
    <name evidence="1" type="ORF">N1851_016960</name>
</gene>
<sequence>MPVKTHVDISQTFIDGKAEMFIQRWESSIIPKLKQIAIFNEGSLRTHQPQLVCISHLTSQARQFIIVVRSDKVAIPLRDDSLTCALDKLFKLFWPVPGEIRNLCWHLHVVHSLSDSQDYTIICSQSICQRTYHNLKSYSRHLSREYSYGDTYAIKLSNQTLNDNTTTISEETDVIQDTVTSDEDIDVVTDLSSSKSNGRTLSSYADTFVAQMYSASNATLSDVQRSVTCTKELLDRTVDSLRASTTPLLRTLSVPQANEDVVSLMEDFESARNVFNDLDNPYKIILKISILM</sequence>
<name>A0AA47P1N6_MERPO</name>
<accession>A0AA47P1N6</accession>
<comment type="caution">
    <text evidence="1">The sequence shown here is derived from an EMBL/GenBank/DDBJ whole genome shotgun (WGS) entry which is preliminary data.</text>
</comment>
<dbReference type="Proteomes" id="UP001174136">
    <property type="component" value="Unassembled WGS sequence"/>
</dbReference>
<keyword evidence="2" id="KW-1185">Reference proteome</keyword>